<accession>A0AC61U3I8</accession>
<evidence type="ECO:0000313" key="2">
    <source>
        <dbReference type="Proteomes" id="UP001059663"/>
    </source>
</evidence>
<reference evidence="1" key="1">
    <citation type="submission" date="2021-11" db="EMBL/GenBank/DDBJ databases">
        <title>Study of the species diversity of bacterial strains isolated from a unique natural object - Shulgan-Tash cave (Bashkiria).</title>
        <authorList>
            <person name="Sazanova A.L."/>
            <person name="Chirak E.R."/>
            <person name="Safronova V.I."/>
        </authorList>
    </citation>
    <scope>NUCLEOTIDE SEQUENCE</scope>
    <source>
        <strain evidence="1">P1</strain>
    </source>
</reference>
<protein>
    <submittedName>
        <fullName evidence="1">FAD-dependent oxidoreductase</fullName>
    </submittedName>
</protein>
<evidence type="ECO:0000313" key="1">
    <source>
        <dbReference type="EMBL" id="UUZ44572.1"/>
    </source>
</evidence>
<dbReference type="Proteomes" id="UP001059663">
    <property type="component" value="Chromosome"/>
</dbReference>
<name>A0AC61U3I8_9MICO</name>
<sequence>MATTLQTDVLVIGWGKAGKTLAGALGRAGRSVTLVEQSADMIGGTCINIGCVPTKALVHRGRDPGAQDDPATWFTHAVEARDTLIDKLNAANRAMLEDVDAVRLVVGGRASFTGPRRITVTAGGETLDITAETVVVGTGAIPRPLEVRGADGPRVHDSTSIQHVRPFPGRLVIVGGGPVALEFASMFAGFGARVTVLERGERILAREDADVAESVEQALADAGVSIRTGTEASGFEDDGHAVTVLTRDGERIDAHAVLVAVGRVPATEGLGLDAAGIDTDGAGAIVVDDHLRTSAEGVFAVGDVNGGPQQTYISYDDHRIVLDQLTGDGARSRADRVAVPTTTFVSPPFARVGESEEALRAKGVPVAVYSKPVAKIAAMPRPKTLGETHGLIKFCVDPETDLVLGAALHTVDAQELVNLVALAMRAGVTATELKNGIWTHPSTTEALNEVLAGPAR</sequence>
<dbReference type="EMBL" id="CP087977">
    <property type="protein sequence ID" value="UUZ44572.1"/>
    <property type="molecule type" value="Genomic_DNA"/>
</dbReference>
<proteinExistence type="predicted"/>
<organism evidence="1 2">
    <name type="scientific">Janibacter limosus</name>
    <dbReference type="NCBI Taxonomy" id="53458"/>
    <lineage>
        <taxon>Bacteria</taxon>
        <taxon>Bacillati</taxon>
        <taxon>Actinomycetota</taxon>
        <taxon>Actinomycetes</taxon>
        <taxon>Micrococcales</taxon>
        <taxon>Intrasporangiaceae</taxon>
        <taxon>Janibacter</taxon>
    </lineage>
</organism>
<gene>
    <name evidence="1" type="ORF">LP422_19770</name>
</gene>